<keyword evidence="2" id="KW-0378">Hydrolase</keyword>
<dbReference type="GeneID" id="85167063"/>
<dbReference type="InterPro" id="IPR029058">
    <property type="entry name" value="AB_hydrolase_fold"/>
</dbReference>
<dbReference type="OrthoDB" id="3396704at2"/>
<dbReference type="SUPFAM" id="SSF53474">
    <property type="entry name" value="alpha/beta-Hydrolases"/>
    <property type="match status" value="1"/>
</dbReference>
<reference evidence="2 3" key="1">
    <citation type="submission" date="2014-03" db="EMBL/GenBank/DDBJ databases">
        <title>Genomics of Bifidobacteria.</title>
        <authorList>
            <person name="Ventura M."/>
            <person name="Milani C."/>
            <person name="Lugli G.A."/>
        </authorList>
    </citation>
    <scope>NUCLEOTIDE SEQUENCE [LARGE SCALE GENOMIC DNA]</scope>
    <source>
        <strain evidence="2 3">LMG 21589</strain>
    </source>
</reference>
<organism evidence="2 3">
    <name type="scientific">Bifidobacterium scardovii</name>
    <dbReference type="NCBI Taxonomy" id="158787"/>
    <lineage>
        <taxon>Bacteria</taxon>
        <taxon>Bacillati</taxon>
        <taxon>Actinomycetota</taxon>
        <taxon>Actinomycetes</taxon>
        <taxon>Bifidobacteriales</taxon>
        <taxon>Bifidobacteriaceae</taxon>
        <taxon>Bifidobacterium</taxon>
    </lineage>
</organism>
<dbReference type="Gene3D" id="3.40.50.1820">
    <property type="entry name" value="alpha/beta hydrolase"/>
    <property type="match status" value="1"/>
</dbReference>
<sequence>MNDLADFCRRYPRRTMRLPGGETFSYRYHRHPGARATVVLLPGGIGLSDLFYLHFERFAEDCSVITFDYQERFATNAELARAIAGLLDGLDERVWLVGQSLGGVIAQIVAKSHPGRIEGLVLSNTCSLARDMGREAHDELMGMVAEQRKWKRMLRLVPMPLYRRLMAWAVMRKTRDLQPKERRLMQGLCDALRQLLDKPYQRHMADLLIDAASHADMVPADFAQWGGRVLLILSEDDHTFNQANKDALVRLMPDPTVVTDLAGGHLALMARMDEYVDAVRGFIESRACRADR</sequence>
<evidence type="ECO:0000313" key="3">
    <source>
        <dbReference type="Proteomes" id="UP000029033"/>
    </source>
</evidence>
<dbReference type="GO" id="GO:0016787">
    <property type="term" value="F:hydrolase activity"/>
    <property type="evidence" value="ECO:0007669"/>
    <property type="project" value="UniProtKB-KW"/>
</dbReference>
<dbReference type="InterPro" id="IPR052370">
    <property type="entry name" value="Meta-cleavage_hydrolase"/>
</dbReference>
<dbReference type="PANTHER" id="PTHR43139">
    <property type="entry name" value="SI:DKEY-122A22.2"/>
    <property type="match status" value="1"/>
</dbReference>
<comment type="caution">
    <text evidence="2">The sequence shown here is derived from an EMBL/GenBank/DDBJ whole genome shotgun (WGS) entry which is preliminary data.</text>
</comment>
<proteinExistence type="predicted"/>
<evidence type="ECO:0000313" key="2">
    <source>
        <dbReference type="EMBL" id="KFI90004.1"/>
    </source>
</evidence>
<dbReference type="PANTHER" id="PTHR43139:SF52">
    <property type="entry name" value="SI:DKEY-122A22.2"/>
    <property type="match status" value="1"/>
</dbReference>
<name>A0A087D3A4_9BIFI</name>
<dbReference type="Pfam" id="PF12697">
    <property type="entry name" value="Abhydrolase_6"/>
    <property type="match status" value="1"/>
</dbReference>
<evidence type="ECO:0000259" key="1">
    <source>
        <dbReference type="Pfam" id="PF12697"/>
    </source>
</evidence>
<dbReference type="eggNOG" id="COG2021">
    <property type="taxonomic scope" value="Bacteria"/>
</dbReference>
<protein>
    <submittedName>
        <fullName evidence="2">Alpha/beta hydrolase</fullName>
    </submittedName>
</protein>
<accession>A0A087D3A4</accession>
<dbReference type="AlphaFoldDB" id="A0A087D3A4"/>
<dbReference type="Proteomes" id="UP000029033">
    <property type="component" value="Unassembled WGS sequence"/>
</dbReference>
<dbReference type="RefSeq" id="WP_081893110.1">
    <property type="nucleotide sequence ID" value="NZ_CAUPKV010000024.1"/>
</dbReference>
<dbReference type="STRING" id="158787.BSCA_0339"/>
<dbReference type="EMBL" id="JGZO01000034">
    <property type="protein sequence ID" value="KFI90004.1"/>
    <property type="molecule type" value="Genomic_DNA"/>
</dbReference>
<feature type="domain" description="AB hydrolase-1" evidence="1">
    <location>
        <begin position="38"/>
        <end position="278"/>
    </location>
</feature>
<dbReference type="InterPro" id="IPR000073">
    <property type="entry name" value="AB_hydrolase_1"/>
</dbReference>
<keyword evidence="3" id="KW-1185">Reference proteome</keyword>
<gene>
    <name evidence="2" type="ORF">BSCA_0339</name>
</gene>